<feature type="transmembrane region" description="Helical" evidence="1">
    <location>
        <begin position="221"/>
        <end position="243"/>
    </location>
</feature>
<evidence type="ECO:0000313" key="2">
    <source>
        <dbReference type="EMBL" id="PPK92388.1"/>
    </source>
</evidence>
<evidence type="ECO:0000256" key="1">
    <source>
        <dbReference type="SAM" id="Phobius"/>
    </source>
</evidence>
<sequence>MKNFLLSTLSIFFFITTTAQEVEFMDPDLINTLYDYEQVEIDSVLTIKLPSDFFETTESEDGIESHYWFGYGENDVVYMVHRARIDERICLSNRRELKSYYDNTLNDWTKDEEIKVVKDKRVVENDVYQAYYIYNEMDEDGEEMIQNSYRLVQIKETLYQIGVTQPLKTKDRSVDEDFFNSIVIQPNFALKNQYTACGTFDLIFGDEDDDSSTTAYEIGEILGGFACVAIFLLLFGLVIFFMVRTNRKNKQKEWDQFNS</sequence>
<keyword evidence="1" id="KW-1133">Transmembrane helix</keyword>
<keyword evidence="1" id="KW-0812">Transmembrane</keyword>
<comment type="caution">
    <text evidence="2">The sequence shown here is derived from an EMBL/GenBank/DDBJ whole genome shotgun (WGS) entry which is preliminary data.</text>
</comment>
<reference evidence="2 3" key="1">
    <citation type="submission" date="2018-02" db="EMBL/GenBank/DDBJ databases">
        <title>Genomic Encyclopedia of Archaeal and Bacterial Type Strains, Phase II (KMG-II): from individual species to whole genera.</title>
        <authorList>
            <person name="Goeker M."/>
        </authorList>
    </citation>
    <scope>NUCLEOTIDE SEQUENCE [LARGE SCALE GENOMIC DNA]</scope>
    <source>
        <strain evidence="2 3">DSM 16809</strain>
    </source>
</reference>
<dbReference type="Proteomes" id="UP000239002">
    <property type="component" value="Unassembled WGS sequence"/>
</dbReference>
<dbReference type="RefSeq" id="WP_104516777.1">
    <property type="nucleotide sequence ID" value="NZ_MQVW01000014.1"/>
</dbReference>
<dbReference type="OrthoDB" id="1143953at2"/>
<keyword evidence="3" id="KW-1185">Reference proteome</keyword>
<evidence type="ECO:0000313" key="3">
    <source>
        <dbReference type="Proteomes" id="UP000239002"/>
    </source>
</evidence>
<keyword evidence="1" id="KW-0472">Membrane</keyword>
<accession>A0A2S6IDU4</accession>
<organism evidence="2 3">
    <name type="scientific">Nonlabens xylanidelens</name>
    <dbReference type="NCBI Taxonomy" id="191564"/>
    <lineage>
        <taxon>Bacteria</taxon>
        <taxon>Pseudomonadati</taxon>
        <taxon>Bacteroidota</taxon>
        <taxon>Flavobacteriia</taxon>
        <taxon>Flavobacteriales</taxon>
        <taxon>Flavobacteriaceae</taxon>
        <taxon>Nonlabens</taxon>
    </lineage>
</organism>
<gene>
    <name evidence="2" type="ORF">LY01_02988</name>
</gene>
<dbReference type="EMBL" id="PTJE01000011">
    <property type="protein sequence ID" value="PPK92388.1"/>
    <property type="molecule type" value="Genomic_DNA"/>
</dbReference>
<proteinExistence type="predicted"/>
<dbReference type="AlphaFoldDB" id="A0A2S6IDU4"/>
<protein>
    <submittedName>
        <fullName evidence="2">Uncharacterized protein</fullName>
    </submittedName>
</protein>
<name>A0A2S6IDU4_9FLAO</name>